<feature type="compositionally biased region" description="Basic residues" evidence="4">
    <location>
        <begin position="182"/>
        <end position="201"/>
    </location>
</feature>
<protein>
    <recommendedName>
        <fullName evidence="5">H15 domain-containing protein</fullName>
    </recommendedName>
</protein>
<organism evidence="6">
    <name type="scientific">Solanum lycopersicum</name>
    <name type="common">Tomato</name>
    <name type="synonym">Lycopersicon esculentum</name>
    <dbReference type="NCBI Taxonomy" id="4081"/>
    <lineage>
        <taxon>Eukaryota</taxon>
        <taxon>Viridiplantae</taxon>
        <taxon>Streptophyta</taxon>
        <taxon>Embryophyta</taxon>
        <taxon>Tracheophyta</taxon>
        <taxon>Spermatophyta</taxon>
        <taxon>Magnoliopsida</taxon>
        <taxon>eudicotyledons</taxon>
        <taxon>Gunneridae</taxon>
        <taxon>Pentapetalae</taxon>
        <taxon>asterids</taxon>
        <taxon>lamiids</taxon>
        <taxon>Solanales</taxon>
        <taxon>Solanaceae</taxon>
        <taxon>Solanoideae</taxon>
        <taxon>Solaneae</taxon>
        <taxon>Solanum</taxon>
        <taxon>Solanum subgen. Lycopersicon</taxon>
    </lineage>
</organism>
<dbReference type="OMA" id="KHHGWQQ"/>
<comment type="subcellular location">
    <subcellularLocation>
        <location evidence="1">Nucleus</location>
    </subcellularLocation>
</comment>
<accession>A0A3Q7GNU1</accession>
<feature type="compositionally biased region" description="Basic residues" evidence="4">
    <location>
        <begin position="590"/>
        <end position="607"/>
    </location>
</feature>
<feature type="compositionally biased region" description="Basic and acidic residues" evidence="4">
    <location>
        <begin position="236"/>
        <end position="256"/>
    </location>
</feature>
<dbReference type="InterPro" id="IPR036390">
    <property type="entry name" value="WH_DNA-bd_sf"/>
</dbReference>
<evidence type="ECO:0000256" key="3">
    <source>
        <dbReference type="ARBA" id="ARBA00023242"/>
    </source>
</evidence>
<evidence type="ECO:0000256" key="4">
    <source>
        <dbReference type="SAM" id="MobiDB-lite"/>
    </source>
</evidence>
<feature type="compositionally biased region" description="Basic and acidic residues" evidence="4">
    <location>
        <begin position="202"/>
        <end position="217"/>
    </location>
</feature>
<feature type="compositionally biased region" description="Polar residues" evidence="4">
    <location>
        <begin position="258"/>
        <end position="267"/>
    </location>
</feature>
<feature type="compositionally biased region" description="Polar residues" evidence="4">
    <location>
        <begin position="482"/>
        <end position="492"/>
    </location>
</feature>
<dbReference type="GO" id="GO:0006334">
    <property type="term" value="P:nucleosome assembly"/>
    <property type="evidence" value="ECO:0007669"/>
    <property type="project" value="InterPro"/>
</dbReference>
<dbReference type="GO" id="GO:0000786">
    <property type="term" value="C:nucleosome"/>
    <property type="evidence" value="ECO:0007669"/>
    <property type="project" value="InterPro"/>
</dbReference>
<feature type="region of interest" description="Disordered" evidence="4">
    <location>
        <begin position="421"/>
        <end position="492"/>
    </location>
</feature>
<keyword evidence="7" id="KW-1185">Reference proteome</keyword>
<dbReference type="SMART" id="SM00526">
    <property type="entry name" value="H15"/>
    <property type="match status" value="1"/>
</dbReference>
<evidence type="ECO:0000256" key="2">
    <source>
        <dbReference type="ARBA" id="ARBA00023125"/>
    </source>
</evidence>
<reference evidence="6" key="1">
    <citation type="journal article" date="2012" name="Nature">
        <title>The tomato genome sequence provides insights into fleshy fruit evolution.</title>
        <authorList>
            <consortium name="Tomato Genome Consortium"/>
        </authorList>
    </citation>
    <scope>NUCLEOTIDE SEQUENCE [LARGE SCALE GENOMIC DNA]</scope>
    <source>
        <strain evidence="6">cv. Heinz 1706</strain>
    </source>
</reference>
<keyword evidence="3" id="KW-0539">Nucleus</keyword>
<keyword evidence="2" id="KW-0238">DNA-binding</keyword>
<dbReference type="GO" id="GO:0031492">
    <property type="term" value="F:nucleosomal DNA binding"/>
    <property type="evidence" value="ECO:0000318"/>
    <property type="project" value="GO_Central"/>
</dbReference>
<dbReference type="Proteomes" id="UP000004994">
    <property type="component" value="Chromosome 4"/>
</dbReference>
<dbReference type="GO" id="GO:0003690">
    <property type="term" value="F:double-stranded DNA binding"/>
    <property type="evidence" value="ECO:0000318"/>
    <property type="project" value="GO_Central"/>
</dbReference>
<dbReference type="Gene3D" id="1.10.10.10">
    <property type="entry name" value="Winged helix-like DNA-binding domain superfamily/Winged helix DNA-binding domain"/>
    <property type="match status" value="1"/>
</dbReference>
<dbReference type="PaxDb" id="4081-Solyc04g007720.2.1"/>
<dbReference type="GO" id="GO:0045910">
    <property type="term" value="P:negative regulation of DNA recombination"/>
    <property type="evidence" value="ECO:0000318"/>
    <property type="project" value="GO_Central"/>
</dbReference>
<dbReference type="Pfam" id="PF00538">
    <property type="entry name" value="Linker_histone"/>
    <property type="match status" value="1"/>
</dbReference>
<feature type="region of interest" description="Disordered" evidence="4">
    <location>
        <begin position="181"/>
        <end position="270"/>
    </location>
</feature>
<evidence type="ECO:0000259" key="5">
    <source>
        <dbReference type="PROSITE" id="PS51504"/>
    </source>
</evidence>
<dbReference type="AlphaFoldDB" id="A0A3Q7GNU1"/>
<evidence type="ECO:0000313" key="7">
    <source>
        <dbReference type="Proteomes" id="UP000004994"/>
    </source>
</evidence>
<feature type="region of interest" description="Disordered" evidence="4">
    <location>
        <begin position="25"/>
        <end position="44"/>
    </location>
</feature>
<sequence>KILIFLINSVNRISENFSKQGIPAVMNPSTHKNGGQNPNVVQQKEKMKQEKEKMKQKEEEQMSMKKLREAVFNLANGEPNARLSETQRVALQQRISQIFSGLTTPDHPPYAWMIEKALKELKEKGGSSEESISEFIIKEHASLPYAHTTMLKHHLQSMTEKGEIRMIGGRFLLPGDCESVVPKKKRKRKKRRNLVIKKRQSGRKEKEEEKQVQHDDVEVVGEQKNLDEQQNDVSVDENRGQQNERHNAPSTGKEDGQLNDQQNSVTGNEVVCGRVLRSTVHKQKGKVQLDATGGSLQSSIAAETAIGCNSELQLSQLSLSTVEETADISNFYPQEILENEQPGDDLPLLLSPEAPPGFELVVVEDVTENKAHTPVSVDLDLPKEHISSSIGLDLPKENHVMPLSSDKPSEEEAVAEDLLKTKKQKKKHHGWQQTNRPMTRALAKGTVTPNEQPRSGRNRKQLQLAMESSSDRAQRQLKRWSKSPSEPKSVTTSKLKQLALCDSADQQLVIMEEPLSISKPLCVTADQHVVQMEEPLALAISEEALNLTDPQHEVQLKQPKAKRCGRSLKGKEDGADPDTTLLKDLGSSKKLTKKQTHRGVGRRRNTK</sequence>
<proteinExistence type="predicted"/>
<dbReference type="PANTHER" id="PTHR11467:SF109">
    <property type="entry name" value="H15 DOMAIN-CONTAINING PROTEIN"/>
    <property type="match status" value="1"/>
</dbReference>
<evidence type="ECO:0000256" key="1">
    <source>
        <dbReference type="ARBA" id="ARBA00004123"/>
    </source>
</evidence>
<dbReference type="Gramene" id="Solyc04g007720.3.1">
    <property type="protein sequence ID" value="Solyc04g007720.3.1"/>
    <property type="gene ID" value="Solyc04g007720.3"/>
</dbReference>
<feature type="compositionally biased region" description="Polar residues" evidence="4">
    <location>
        <begin position="27"/>
        <end position="41"/>
    </location>
</feature>
<dbReference type="InParanoid" id="A0A3Q7GNU1"/>
<reference evidence="6" key="2">
    <citation type="submission" date="2019-01" db="UniProtKB">
        <authorList>
            <consortium name="EnsemblPlants"/>
        </authorList>
    </citation>
    <scope>IDENTIFICATION</scope>
    <source>
        <strain evidence="6">cv. Heinz 1706</strain>
    </source>
</reference>
<feature type="compositionally biased region" description="Basic residues" evidence="4">
    <location>
        <begin position="421"/>
        <end position="430"/>
    </location>
</feature>
<dbReference type="InterPro" id="IPR005818">
    <property type="entry name" value="Histone_H1/H5_H15"/>
</dbReference>
<name>A0A3Q7GNU1_SOLLC</name>
<dbReference type="EnsemblPlants" id="Solyc04g007720.3.1">
    <property type="protein sequence ID" value="Solyc04g007720.3.1"/>
    <property type="gene ID" value="Solyc04g007720.3"/>
</dbReference>
<feature type="region of interest" description="Disordered" evidence="4">
    <location>
        <begin position="552"/>
        <end position="607"/>
    </location>
</feature>
<dbReference type="STRING" id="4081.A0A3Q7GNU1"/>
<dbReference type="PROSITE" id="PS51504">
    <property type="entry name" value="H15"/>
    <property type="match status" value="1"/>
</dbReference>
<dbReference type="GO" id="GO:0005634">
    <property type="term" value="C:nucleus"/>
    <property type="evidence" value="ECO:0000318"/>
    <property type="project" value="GO_Central"/>
</dbReference>
<dbReference type="PANTHER" id="PTHR11467">
    <property type="entry name" value="HISTONE H1"/>
    <property type="match status" value="1"/>
</dbReference>
<feature type="domain" description="H15" evidence="5">
    <location>
        <begin position="106"/>
        <end position="175"/>
    </location>
</feature>
<feature type="compositionally biased region" description="Basic residues" evidence="4">
    <location>
        <begin position="559"/>
        <end position="568"/>
    </location>
</feature>
<dbReference type="InterPro" id="IPR036388">
    <property type="entry name" value="WH-like_DNA-bd_sf"/>
</dbReference>
<gene>
    <name evidence="6" type="primary">LOC101253475</name>
</gene>
<dbReference type="GO" id="GO:0005730">
    <property type="term" value="C:nucleolus"/>
    <property type="evidence" value="ECO:0000318"/>
    <property type="project" value="GO_Central"/>
</dbReference>
<dbReference type="GO" id="GO:0030261">
    <property type="term" value="P:chromosome condensation"/>
    <property type="evidence" value="ECO:0000318"/>
    <property type="project" value="GO_Central"/>
</dbReference>
<dbReference type="SUPFAM" id="SSF46785">
    <property type="entry name" value="Winged helix' DNA-binding domain"/>
    <property type="match status" value="1"/>
</dbReference>
<evidence type="ECO:0000313" key="6">
    <source>
        <dbReference type="EnsemblPlants" id="Solyc04g007720.3.1"/>
    </source>
</evidence>